<sequence>MSNFLASNLTLKRLVFIALVIVSVSITIDLLSAWGDQKLFKDVRINSTPTLKASGYTDSIPSKSEKATHLNNVDTVAVSQNYK</sequence>
<dbReference type="RefSeq" id="WP_210356051.1">
    <property type="nucleotide sequence ID" value="NZ_JAEQMU010000006.1"/>
</dbReference>
<proteinExistence type="predicted"/>
<comment type="caution">
    <text evidence="2">The sequence shown here is derived from an EMBL/GenBank/DDBJ whole genome shotgun (WGS) entry which is preliminary data.</text>
</comment>
<keyword evidence="1" id="KW-0472">Membrane</keyword>
<keyword evidence="3" id="KW-1185">Reference proteome</keyword>
<keyword evidence="1" id="KW-0812">Transmembrane</keyword>
<name>A0ABW5L2M5_9SPHI</name>
<reference evidence="3" key="1">
    <citation type="journal article" date="2019" name="Int. J. Syst. Evol. Microbiol.">
        <title>The Global Catalogue of Microorganisms (GCM) 10K type strain sequencing project: providing services to taxonomists for standard genome sequencing and annotation.</title>
        <authorList>
            <consortium name="The Broad Institute Genomics Platform"/>
            <consortium name="The Broad Institute Genome Sequencing Center for Infectious Disease"/>
            <person name="Wu L."/>
            <person name="Ma J."/>
        </authorList>
    </citation>
    <scope>NUCLEOTIDE SEQUENCE [LARGE SCALE GENOMIC DNA]</scope>
    <source>
        <strain evidence="3">KCTC 52298</strain>
    </source>
</reference>
<gene>
    <name evidence="2" type="ORF">ACFSQW_07065</name>
</gene>
<protein>
    <submittedName>
        <fullName evidence="2">Uncharacterized protein</fullName>
    </submittedName>
</protein>
<accession>A0ABW5L2M5</accession>
<keyword evidence="1" id="KW-1133">Transmembrane helix</keyword>
<evidence type="ECO:0000313" key="3">
    <source>
        <dbReference type="Proteomes" id="UP001597440"/>
    </source>
</evidence>
<dbReference type="EMBL" id="JBHULD010000008">
    <property type="protein sequence ID" value="MFD2554142.1"/>
    <property type="molecule type" value="Genomic_DNA"/>
</dbReference>
<evidence type="ECO:0000313" key="2">
    <source>
        <dbReference type="EMBL" id="MFD2554142.1"/>
    </source>
</evidence>
<dbReference type="Proteomes" id="UP001597440">
    <property type="component" value="Unassembled WGS sequence"/>
</dbReference>
<organism evidence="2 3">
    <name type="scientific">Sphingobacterium tabacisoli</name>
    <dbReference type="NCBI Taxonomy" id="2044855"/>
    <lineage>
        <taxon>Bacteria</taxon>
        <taxon>Pseudomonadati</taxon>
        <taxon>Bacteroidota</taxon>
        <taxon>Sphingobacteriia</taxon>
        <taxon>Sphingobacteriales</taxon>
        <taxon>Sphingobacteriaceae</taxon>
        <taxon>Sphingobacterium</taxon>
    </lineage>
</organism>
<feature type="transmembrane region" description="Helical" evidence="1">
    <location>
        <begin position="14"/>
        <end position="34"/>
    </location>
</feature>
<evidence type="ECO:0000256" key="1">
    <source>
        <dbReference type="SAM" id="Phobius"/>
    </source>
</evidence>